<evidence type="ECO:0000313" key="2">
    <source>
        <dbReference type="EMBL" id="AEW87730.1"/>
    </source>
</evidence>
<dbReference type="EMBL" id="JN885136">
    <property type="protein sequence ID" value="AEW87560.1"/>
    <property type="molecule type" value="Genomic_DNA"/>
</dbReference>
<proteinExistence type="predicted"/>
<evidence type="ECO:0000313" key="4">
    <source>
        <dbReference type="Proteomes" id="UP000133219"/>
    </source>
</evidence>
<gene>
    <name evidence="2" type="ORF">JM35</name>
</gene>
<evidence type="ECO:0000313" key="3">
    <source>
        <dbReference type="Proteomes" id="UP000124292"/>
    </source>
</evidence>
<organism evidence="2 3">
    <name type="scientific">Macaca fuscata rhadinovirus</name>
    <dbReference type="NCBI Taxonomy" id="272551"/>
    <lineage>
        <taxon>Viruses</taxon>
        <taxon>Duplodnaviria</taxon>
        <taxon>Heunggongvirae</taxon>
        <taxon>Peploviricota</taxon>
        <taxon>Herviviricetes</taxon>
        <taxon>Herpesvirales</taxon>
        <taxon>Orthoherpesviridae</taxon>
        <taxon>Gammaherpesvirinae</taxon>
        <taxon>Rhadinovirus</taxon>
        <taxon>Rhadinovirus macacinegamma11</taxon>
        <taxon>macacine gammaherpesvirus 11</taxon>
    </lineage>
</organism>
<protein>
    <submittedName>
        <fullName evidence="2">JM35</fullName>
    </submittedName>
</protein>
<evidence type="ECO:0000313" key="1">
    <source>
        <dbReference type="EMBL" id="AEW87560.1"/>
    </source>
</evidence>
<name>G9JML3_9GAMA</name>
<dbReference type="Proteomes" id="UP000133219">
    <property type="component" value="Segment"/>
</dbReference>
<dbReference type="RefSeq" id="YP_238338.1">
    <property type="nucleotide sequence ID" value="NC_007016.1"/>
</dbReference>
<dbReference type="EMBL" id="JN885137">
    <property type="protein sequence ID" value="AEW87730.1"/>
    <property type="molecule type" value="Genomic_DNA"/>
</dbReference>
<reference evidence="3 4" key="1">
    <citation type="journal article" date="2013" name="J. Virol.">
        <title>Genomic characterization of Japanese macaque rhadinovirus, a novel herpesvirus isolated from a nonhuman primate with a spontaneous inflammatory demyelinating disease.</title>
        <authorList>
            <person name="Estep R.D."/>
            <person name="Hansen S.G."/>
            <person name="Rogers K.S."/>
            <person name="Axthelm M.K."/>
            <person name="Wong S.W."/>
        </authorList>
    </citation>
    <scope>NUCLEOTIDE SEQUENCE [LARGE SCALE GENOMIC DNA]</scope>
    <source>
        <strain evidence="2">12E2</strain>
        <strain evidence="1">3A1</strain>
    </source>
</reference>
<dbReference type="GeneID" id="3416563"/>
<sequence length="118" mass="13571">MTYPRLRPERRGNYCTRTLCMRSRGAHLKGRPCRAVVRGPRCPRSRLDFNMLDDRVLGIERRGSLPGPSFLPRASTNMRKYRSVLHARLKAGTRDILPLGVGVEFRDPRRQNLVTVRG</sequence>
<accession>G9JML3</accession>
<dbReference type="KEGG" id="vg:3416563"/>
<dbReference type="Proteomes" id="UP000124292">
    <property type="component" value="Genome"/>
</dbReference>